<dbReference type="OrthoDB" id="412051at2759"/>
<gene>
    <name evidence="2" type="primary">trpD</name>
    <name evidence="2" type="ORF">SPIL2461_LOCUS21298</name>
</gene>
<keyword evidence="3" id="KW-1185">Reference proteome</keyword>
<comment type="caution">
    <text evidence="2">The sequence shown here is derived from an EMBL/GenBank/DDBJ whole genome shotgun (WGS) entry which is preliminary data.</text>
</comment>
<sequence length="441" mass="50214">MAHIMADRRRSRSRSPVRGDEAEKDEKDEKEEKEKVPLSSLLEIGVEKGLSLNEALGLANNILTGQLNSNQIMDAGALLSAAKVDMEPQPQQNQAEVGMVDQPVPDAIQGLMGDLFHQEERQAEDDAPKPVDDPLPLAVAASPEAKAKPSVAEEFLKSLESMLQRLKEQLEMLRSRPPSSERFKLLQGLLRHYAQVVSKSECNLSRLVPFEPVEDVDALPSTIQLRGFMRFLCNRDFNVDKSTNLNGKPVYRTEDEFEEYFLYWTGNGWRLCPRMQQALEFQRDMLHAVRWGATEYVAEQSEAMDTTVWTELYDDGGYQMLHIQFNPIFLDTRQPKTPPLDGEDLEEFIVDKTNFPRGRPPKGFEAGLYYHFDRTSGKIDRSLHETWGSIVRGISRGTFIKVDAKGYLPRVLRGRTVITAVKDMDPEKLKSLREELDEEEE</sequence>
<dbReference type="AlphaFoldDB" id="A0A812XPZ5"/>
<dbReference type="EMBL" id="CAJNIZ010046127">
    <property type="protein sequence ID" value="CAE7740473.1"/>
    <property type="molecule type" value="Genomic_DNA"/>
</dbReference>
<name>A0A812XPZ5_SYMPI</name>
<reference evidence="2" key="1">
    <citation type="submission" date="2021-02" db="EMBL/GenBank/DDBJ databases">
        <authorList>
            <person name="Dougan E. K."/>
            <person name="Rhodes N."/>
            <person name="Thang M."/>
            <person name="Chan C."/>
        </authorList>
    </citation>
    <scope>NUCLEOTIDE SEQUENCE</scope>
</reference>
<dbReference type="Proteomes" id="UP000649617">
    <property type="component" value="Unassembled WGS sequence"/>
</dbReference>
<feature type="compositionally biased region" description="Basic and acidic residues" evidence="1">
    <location>
        <begin position="17"/>
        <end position="36"/>
    </location>
</feature>
<evidence type="ECO:0000313" key="2">
    <source>
        <dbReference type="EMBL" id="CAE7740473.1"/>
    </source>
</evidence>
<feature type="region of interest" description="Disordered" evidence="1">
    <location>
        <begin position="1"/>
        <end position="40"/>
    </location>
</feature>
<protein>
    <submittedName>
        <fullName evidence="2">TrpD protein</fullName>
    </submittedName>
</protein>
<accession>A0A812XPZ5</accession>
<evidence type="ECO:0000256" key="1">
    <source>
        <dbReference type="SAM" id="MobiDB-lite"/>
    </source>
</evidence>
<proteinExistence type="predicted"/>
<evidence type="ECO:0000313" key="3">
    <source>
        <dbReference type="Proteomes" id="UP000649617"/>
    </source>
</evidence>
<organism evidence="2 3">
    <name type="scientific">Symbiodinium pilosum</name>
    <name type="common">Dinoflagellate</name>
    <dbReference type="NCBI Taxonomy" id="2952"/>
    <lineage>
        <taxon>Eukaryota</taxon>
        <taxon>Sar</taxon>
        <taxon>Alveolata</taxon>
        <taxon>Dinophyceae</taxon>
        <taxon>Suessiales</taxon>
        <taxon>Symbiodiniaceae</taxon>
        <taxon>Symbiodinium</taxon>
    </lineage>
</organism>